<feature type="compositionally biased region" description="Basic and acidic residues" evidence="1">
    <location>
        <begin position="355"/>
        <end position="365"/>
    </location>
</feature>
<protein>
    <submittedName>
        <fullName evidence="2">Uncharacterized protein</fullName>
    </submittedName>
</protein>
<name>A0A8H6M1T2_9AGAR</name>
<comment type="caution">
    <text evidence="2">The sequence shown here is derived from an EMBL/GenBank/DDBJ whole genome shotgun (WGS) entry which is preliminary data.</text>
</comment>
<dbReference type="Proteomes" id="UP000521943">
    <property type="component" value="Unassembled WGS sequence"/>
</dbReference>
<feature type="region of interest" description="Disordered" evidence="1">
    <location>
        <begin position="498"/>
        <end position="541"/>
    </location>
</feature>
<evidence type="ECO:0000256" key="1">
    <source>
        <dbReference type="SAM" id="MobiDB-lite"/>
    </source>
</evidence>
<feature type="compositionally biased region" description="Pro residues" evidence="1">
    <location>
        <begin position="697"/>
        <end position="708"/>
    </location>
</feature>
<organism evidence="2 3">
    <name type="scientific">Ephemerocybe angulata</name>
    <dbReference type="NCBI Taxonomy" id="980116"/>
    <lineage>
        <taxon>Eukaryota</taxon>
        <taxon>Fungi</taxon>
        <taxon>Dikarya</taxon>
        <taxon>Basidiomycota</taxon>
        <taxon>Agaricomycotina</taxon>
        <taxon>Agaricomycetes</taxon>
        <taxon>Agaricomycetidae</taxon>
        <taxon>Agaricales</taxon>
        <taxon>Agaricineae</taxon>
        <taxon>Psathyrellaceae</taxon>
        <taxon>Ephemerocybe</taxon>
    </lineage>
</organism>
<feature type="region of interest" description="Disordered" evidence="1">
    <location>
        <begin position="623"/>
        <end position="810"/>
    </location>
</feature>
<feature type="compositionally biased region" description="Polar residues" evidence="1">
    <location>
        <begin position="530"/>
        <end position="541"/>
    </location>
</feature>
<feature type="region of interest" description="Disordered" evidence="1">
    <location>
        <begin position="423"/>
        <end position="442"/>
    </location>
</feature>
<feature type="compositionally biased region" description="Polar residues" evidence="1">
    <location>
        <begin position="292"/>
        <end position="308"/>
    </location>
</feature>
<feature type="compositionally biased region" description="Basic and acidic residues" evidence="1">
    <location>
        <begin position="433"/>
        <end position="442"/>
    </location>
</feature>
<feature type="compositionally biased region" description="Low complexity" evidence="1">
    <location>
        <begin position="716"/>
        <end position="729"/>
    </location>
</feature>
<sequence length="1057" mass="115644">MAPNGWATPKQTLLLTSLLPEYEKCQINRRYKPFWMLLYARYLSENPLVEVLFPGLQIQDLDESQMTQYRLALDKLQSRLREWYRWRCNARSRKVAVTVPAKVLKAIYCPRTRGPKAYEAFSKLYPVKVRAAVDRLCEEQGISGRNKLKYWHVVCKDLYTNATEEELKEVDDYVELNNEEEEEEEVLHINLLPAILKSVVDPPVRKAGLMALITLVGPVPDANGKISAWTLQFGDKDDTPLFSSSWVDHDRVYVEAVARFAKRHVFPSESVAVQSEDARSKSEAASTSETSQPSVSAGLSTPNASEHSNLPEMGSSAGKKHDPEEHHHQLPSPAIQARSAGSDLSSLSVPAGKDPLLEDEHRSPSPEHPVLRLPTPPRMYPSYLRNPPVNLLPKVQQNNPWDIAPSSSVRSIPQSYDIGGLGSRSFPKTLPDSSDHSLDSDGLSPRDFEFDLNDHYIRDVNFDYGNPPTSDTESEAHQHLLPFAATAPLFDLDDLYVTPSEEQSASERKLPSRLGDSLSSEGLPKRPSFGQVSSEGWKSSNGHLLSNTWGSKASPAGYVERQFNPTFPLLLPLNSRASSPKIASPIRDDPSFDTPPASSPPLTELTPPQQEPLDLVLPSRMREACSPATPPTSSPSPAKPSPAKHQTADPNLGFHVQDKPSSSTLPASNPAITEASPTQQRTINTILASPNGGTPSSPTPPASSPPPAQLDQPVDSNPASPASSIQPSIKQTSQSQPRETLKATSEAHPPTPTRALPETSRPQGSSHVYLASPKPVDDPDRARPLSPAGDAVSTSTEGVRRSRRAPVPSKTLERLQQIGTNALIYSSPVVKSSGPPPSAPGWYTAALADLKDTNLGAAWVALVEKWDTLEQALGYGTVARGSMPVKERPEEWAKWTTKGTYGARNHSRPPFIDDPADIGMAITQWWKSIQPPFRASDSALPAPIYNSDSLGGDVWGPLRKSGANGTVALMMLMLWWGRAAAPGPDLYREDSRDAWKALVDDVTMSFTAIIETNPSRGHKRIADENTVSDPSVQLAKSLPTLSWRYGQPTFLTSILEI</sequence>
<gene>
    <name evidence="2" type="ORF">DFP72DRAFT_1070656</name>
</gene>
<dbReference type="OrthoDB" id="2683861at2759"/>
<dbReference type="AlphaFoldDB" id="A0A8H6M1T2"/>
<feature type="compositionally biased region" description="Pro residues" evidence="1">
    <location>
        <begin position="628"/>
        <end position="640"/>
    </location>
</feature>
<reference evidence="2 3" key="1">
    <citation type="submission" date="2020-07" db="EMBL/GenBank/DDBJ databases">
        <title>Comparative genomics of pyrophilous fungi reveals a link between fire events and developmental genes.</title>
        <authorList>
            <consortium name="DOE Joint Genome Institute"/>
            <person name="Steindorff A.S."/>
            <person name="Carver A."/>
            <person name="Calhoun S."/>
            <person name="Stillman K."/>
            <person name="Liu H."/>
            <person name="Lipzen A."/>
            <person name="Pangilinan J."/>
            <person name="Labutti K."/>
            <person name="Bruns T.D."/>
            <person name="Grigoriev I.V."/>
        </authorList>
    </citation>
    <scope>NUCLEOTIDE SEQUENCE [LARGE SCALE GENOMIC DNA]</scope>
    <source>
        <strain evidence="2 3">CBS 144469</strain>
    </source>
</reference>
<feature type="compositionally biased region" description="Polar residues" evidence="1">
    <location>
        <begin position="659"/>
        <end position="687"/>
    </location>
</feature>
<proteinExistence type="predicted"/>
<feature type="region of interest" description="Disordered" evidence="1">
    <location>
        <begin position="578"/>
        <end position="610"/>
    </location>
</feature>
<feature type="compositionally biased region" description="Basic and acidic residues" evidence="1">
    <location>
        <begin position="319"/>
        <end position="328"/>
    </location>
</feature>
<accession>A0A8H6M1T2</accession>
<feature type="region of interest" description="Disordered" evidence="1">
    <location>
        <begin position="269"/>
        <end position="376"/>
    </location>
</feature>
<dbReference type="EMBL" id="JACGCI010000045">
    <property type="protein sequence ID" value="KAF6752343.1"/>
    <property type="molecule type" value="Genomic_DNA"/>
</dbReference>
<evidence type="ECO:0000313" key="3">
    <source>
        <dbReference type="Proteomes" id="UP000521943"/>
    </source>
</evidence>
<keyword evidence="3" id="KW-1185">Reference proteome</keyword>
<evidence type="ECO:0000313" key="2">
    <source>
        <dbReference type="EMBL" id="KAF6752343.1"/>
    </source>
</evidence>